<sequence length="255" mass="28906">MLILVANVTPGFVQLDNRNHLIFQNERGNNTRFYRSIQQLCLSFRTAQFKKYMMRGRSIKVGCSKLETCCQLHPSTRIRRLRTTNRVQHPSFPHFLLFSLSLQPKPRAAPQLDNQQSYTLLPVQRRSFQLEANLQNGDYQPPNTLPGEDTHAFSPNMIGEQYSYISSRSISQIRTSVRSANTARVLLLCPTVPIWSVSANASAPPTGTSDHRSRAHCSGWDPELLSQQSSIKLHLQMPNIPKKLHLQIAKSSQNG</sequence>
<organism evidence="1 2">
    <name type="scientific">Blattamonas nauphoetae</name>
    <dbReference type="NCBI Taxonomy" id="2049346"/>
    <lineage>
        <taxon>Eukaryota</taxon>
        <taxon>Metamonada</taxon>
        <taxon>Preaxostyla</taxon>
        <taxon>Oxymonadida</taxon>
        <taxon>Blattamonas</taxon>
    </lineage>
</organism>
<gene>
    <name evidence="1" type="ORF">BLNAU_22549</name>
</gene>
<dbReference type="EMBL" id="JARBJD010000401">
    <property type="protein sequence ID" value="KAK2942562.1"/>
    <property type="molecule type" value="Genomic_DNA"/>
</dbReference>
<evidence type="ECO:0000313" key="1">
    <source>
        <dbReference type="EMBL" id="KAK2942562.1"/>
    </source>
</evidence>
<reference evidence="1 2" key="1">
    <citation type="journal article" date="2022" name="bioRxiv">
        <title>Genomics of Preaxostyla Flagellates Illuminates Evolutionary Transitions and the Path Towards Mitochondrial Loss.</title>
        <authorList>
            <person name="Novak L.V.F."/>
            <person name="Treitli S.C."/>
            <person name="Pyrih J."/>
            <person name="Halakuc P."/>
            <person name="Pipaliya S.V."/>
            <person name="Vacek V."/>
            <person name="Brzon O."/>
            <person name="Soukal P."/>
            <person name="Eme L."/>
            <person name="Dacks J.B."/>
            <person name="Karnkowska A."/>
            <person name="Elias M."/>
            <person name="Hampl V."/>
        </authorList>
    </citation>
    <scope>NUCLEOTIDE SEQUENCE [LARGE SCALE GENOMIC DNA]</scope>
    <source>
        <strain evidence="1">NAU3</strain>
        <tissue evidence="1">Gut</tissue>
    </source>
</reference>
<comment type="caution">
    <text evidence="1">The sequence shown here is derived from an EMBL/GenBank/DDBJ whole genome shotgun (WGS) entry which is preliminary data.</text>
</comment>
<keyword evidence="2" id="KW-1185">Reference proteome</keyword>
<proteinExistence type="predicted"/>
<dbReference type="Proteomes" id="UP001281761">
    <property type="component" value="Unassembled WGS sequence"/>
</dbReference>
<evidence type="ECO:0000313" key="2">
    <source>
        <dbReference type="Proteomes" id="UP001281761"/>
    </source>
</evidence>
<protein>
    <submittedName>
        <fullName evidence="1">Uncharacterized protein</fullName>
    </submittedName>
</protein>
<name>A0ABQ9WST8_9EUKA</name>
<accession>A0ABQ9WST8</accession>